<dbReference type="PANTHER" id="PTHR32208:SF68">
    <property type="entry name" value="GALACTOSE OXIDASE"/>
    <property type="match status" value="1"/>
</dbReference>
<dbReference type="Gene3D" id="2.130.10.80">
    <property type="entry name" value="Galactose oxidase/kelch, beta-propeller"/>
    <property type="match status" value="1"/>
</dbReference>
<dbReference type="InterPro" id="IPR006652">
    <property type="entry name" value="Kelch_1"/>
</dbReference>
<evidence type="ECO:0000259" key="10">
    <source>
        <dbReference type="PROSITE" id="PS50093"/>
    </source>
</evidence>
<dbReference type="SUPFAM" id="SSF56988">
    <property type="entry name" value="Anthrax protective antigen"/>
    <property type="match status" value="1"/>
</dbReference>
<dbReference type="PROSITE" id="PS50022">
    <property type="entry name" value="FA58C_3"/>
    <property type="match status" value="2"/>
</dbReference>
<dbReference type="InterPro" id="IPR011658">
    <property type="entry name" value="PA14_dom"/>
</dbReference>
<evidence type="ECO:0000256" key="8">
    <source>
        <dbReference type="SAM" id="SignalP"/>
    </source>
</evidence>
<reference evidence="13 14" key="1">
    <citation type="submission" date="2020-07" db="EMBL/GenBank/DDBJ databases">
        <title>Genomic Encyclopedia of Archaeal and Bacterial Type Strains, Phase II (KMG-II): from individual species to whole genera.</title>
        <authorList>
            <person name="Goeker M."/>
        </authorList>
    </citation>
    <scope>NUCLEOTIDE SEQUENCE [LARGE SCALE GENOMIC DNA]</scope>
    <source>
        <strain evidence="13 14">DSM 21226</strain>
    </source>
</reference>
<dbReference type="InterPro" id="IPR009880">
    <property type="entry name" value="Glyoxal_oxidase_N"/>
</dbReference>
<organism evidence="13 14">
    <name type="scientific">Sphaerotilus montanus</name>
    <dbReference type="NCBI Taxonomy" id="522889"/>
    <lineage>
        <taxon>Bacteria</taxon>
        <taxon>Pseudomonadati</taxon>
        <taxon>Pseudomonadota</taxon>
        <taxon>Betaproteobacteria</taxon>
        <taxon>Burkholderiales</taxon>
        <taxon>Sphaerotilaceae</taxon>
        <taxon>Sphaerotilus</taxon>
    </lineage>
</organism>
<evidence type="ECO:0000313" key="13">
    <source>
        <dbReference type="EMBL" id="NYG34046.1"/>
    </source>
</evidence>
<dbReference type="InterPro" id="IPR035986">
    <property type="entry name" value="PKD_dom_sf"/>
</dbReference>
<dbReference type="SUPFAM" id="SSF50969">
    <property type="entry name" value="YVTN repeat-like/Quinoprotein amine dehydrogenase"/>
    <property type="match status" value="1"/>
</dbReference>
<dbReference type="GO" id="GO:0004601">
    <property type="term" value="F:peroxidase activity"/>
    <property type="evidence" value="ECO:0007669"/>
    <property type="project" value="UniProtKB-KW"/>
</dbReference>
<dbReference type="PROSITE" id="PS50093">
    <property type="entry name" value="PKD"/>
    <property type="match status" value="1"/>
</dbReference>
<gene>
    <name evidence="13" type="ORF">BDD16_003032</name>
</gene>
<feature type="domain" description="Cytochrome c" evidence="11">
    <location>
        <begin position="1378"/>
        <end position="1504"/>
    </location>
</feature>
<feature type="domain" description="F5/8 type C" evidence="9">
    <location>
        <begin position="754"/>
        <end position="906"/>
    </location>
</feature>
<dbReference type="PANTHER" id="PTHR32208">
    <property type="entry name" value="SECRETED PROTEIN-RELATED"/>
    <property type="match status" value="1"/>
</dbReference>
<evidence type="ECO:0000256" key="3">
    <source>
        <dbReference type="ARBA" id="ARBA00022729"/>
    </source>
</evidence>
<dbReference type="InterPro" id="IPR000601">
    <property type="entry name" value="PKD_dom"/>
</dbReference>
<dbReference type="SUPFAM" id="SSF49785">
    <property type="entry name" value="Galactose-binding domain-like"/>
    <property type="match status" value="2"/>
</dbReference>
<keyword evidence="6" id="KW-1015">Disulfide bond</keyword>
<dbReference type="Pfam" id="PF00801">
    <property type="entry name" value="PKD"/>
    <property type="match status" value="1"/>
</dbReference>
<dbReference type="Pfam" id="PF07250">
    <property type="entry name" value="Glyoxal_oxid_N"/>
    <property type="match status" value="1"/>
</dbReference>
<dbReference type="SMART" id="SM00758">
    <property type="entry name" value="PA14"/>
    <property type="match status" value="1"/>
</dbReference>
<dbReference type="GO" id="GO:0005509">
    <property type="term" value="F:calcium ion binding"/>
    <property type="evidence" value="ECO:0007669"/>
    <property type="project" value="InterPro"/>
</dbReference>
<keyword evidence="3 8" id="KW-0732">Signal</keyword>
<keyword evidence="14" id="KW-1185">Reference proteome</keyword>
<evidence type="ECO:0000256" key="2">
    <source>
        <dbReference type="ARBA" id="ARBA00022723"/>
    </source>
</evidence>
<evidence type="ECO:0000259" key="9">
    <source>
        <dbReference type="PROSITE" id="PS50022"/>
    </source>
</evidence>
<dbReference type="GO" id="GO:0016020">
    <property type="term" value="C:membrane"/>
    <property type="evidence" value="ECO:0007669"/>
    <property type="project" value="InterPro"/>
</dbReference>
<dbReference type="Pfam" id="PF07691">
    <property type="entry name" value="PA14"/>
    <property type="match status" value="1"/>
</dbReference>
<keyword evidence="2 7" id="KW-0479">Metal-binding</keyword>
<dbReference type="Pfam" id="PF00754">
    <property type="entry name" value="F5_F8_type_C"/>
    <property type="match status" value="1"/>
</dbReference>
<feature type="domain" description="F5/8 type C" evidence="9">
    <location>
        <begin position="636"/>
        <end position="737"/>
    </location>
</feature>
<protein>
    <submittedName>
        <fullName evidence="13">Cytochrome c peroxidase/predicted small integral membrane protein</fullName>
    </submittedName>
</protein>
<dbReference type="InterPro" id="IPR004852">
    <property type="entry name" value="Di-haem_cyt_c_peroxidsae"/>
</dbReference>
<dbReference type="Gene3D" id="2.60.40.10">
    <property type="entry name" value="Immunoglobulins"/>
    <property type="match status" value="3"/>
</dbReference>
<dbReference type="InterPro" id="IPR009056">
    <property type="entry name" value="Cyt_c-like_dom"/>
</dbReference>
<dbReference type="SUPFAM" id="SSF49313">
    <property type="entry name" value="Cadherin-like"/>
    <property type="match status" value="1"/>
</dbReference>
<dbReference type="Gene3D" id="1.10.760.10">
    <property type="entry name" value="Cytochrome c-like domain"/>
    <property type="match status" value="2"/>
</dbReference>
<dbReference type="Proteomes" id="UP000518288">
    <property type="component" value="Unassembled WGS sequence"/>
</dbReference>
<dbReference type="InterPro" id="IPR037293">
    <property type="entry name" value="Gal_Oxidase_central_sf"/>
</dbReference>
<evidence type="ECO:0000256" key="4">
    <source>
        <dbReference type="ARBA" id="ARBA00022837"/>
    </source>
</evidence>
<accession>A0A7Y9U7Z6</accession>
<dbReference type="Gene3D" id="2.60.120.260">
    <property type="entry name" value="Galactose-binding domain-like"/>
    <property type="match status" value="2"/>
</dbReference>
<keyword evidence="13" id="KW-0560">Oxidoreductase</keyword>
<dbReference type="InterPro" id="IPR000421">
    <property type="entry name" value="FA58C"/>
</dbReference>
<keyword evidence="5 7" id="KW-0408">Iron</keyword>
<dbReference type="Gene3D" id="2.130.10.10">
    <property type="entry name" value="YVTN repeat-like/Quinoprotein amine dehydrogenase"/>
    <property type="match status" value="2"/>
</dbReference>
<dbReference type="SUPFAM" id="SSF49299">
    <property type="entry name" value="PKD domain"/>
    <property type="match status" value="1"/>
</dbReference>
<dbReference type="SMART" id="SM00089">
    <property type="entry name" value="PKD"/>
    <property type="match status" value="1"/>
</dbReference>
<evidence type="ECO:0000256" key="6">
    <source>
        <dbReference type="ARBA" id="ARBA00023157"/>
    </source>
</evidence>
<dbReference type="SUPFAM" id="SSF46626">
    <property type="entry name" value="Cytochrome c"/>
    <property type="match status" value="2"/>
</dbReference>
<keyword evidence="4" id="KW-0106">Calcium</keyword>
<sequence length="1778" mass="186111">MNLPCSSWRLPRRMLLLTATAALLACNSEEPDATNATGTASTTAPLVRRQALAAVQPNLARWSAVKTLPLVPVSAANLPDGRLLMWSAEEKFSFGGSGRTYSLTFDPRSEAVSERLVSETGHDMFCPGTTNLADGRILVNGGLDSAKTSIFNPATGMWTAGALMNIPRGYQANTLLPDGGVLTLGGSWSGGVGNKHGEVWTEAGGWRRLSGVPIDSFLSPDPSRNFGGDSHFWLIPAGNGRVFHAGPGVNMHWIDARGTGSVTPAGRRGDDEFSVSGNTVMYDAGKVLKTGGGPGYDSVQANANSYVIDLNGGVTVRKLPPMAYRRAFHNSVVLPNGQVVILGGQTFAVGFSDANSVLAPELWDPETEAFTTLPAMAVPRNYHSVALLLPDGRVLSAGGGLCGAGCAANHPDLQILSPPYLSNADGTPAVRPVITAAPTVAGHGQTIEVTTDSAVSAFALVRQSSTTHTVNNDQRRLPLAFRALGGNRYAVDVPTNGGLALPGQWMLFALNAAGTPSVSTLLRLTLDGSPQLAPVTDQASTTAGPVGFTPQVTLPAGTVASWRATGLPAGTTIDPVTGRISGTPTTAGTFRVTVFASAGGRTVSTDFVWTISHPAATRYVRLEALSEVNGNPWSSAAEIELLGADGRPLPRTGWTATADSAETAGEDGRAANVLDGNPATIWHTTWSASTAPMPHWIVLDLQRGTEVTGLRYLPRSNMPNGTIRQFRVLLSADGVNWGPPVASGDFTQLDASATAEKTVHFENVARGRAAGQSSQFDVGAAGRAVDGNTDGNWAGNSVSHTQSEANAWWAVDLGRAHDLHAIRLWNRTDCCADRLTNFHVFASDTPMTGRTLAALLADTTVWRRSVTTTAPRALRLDALGARGRHVRVQLAGTSFLQLAEVEVHGRPAADTPPPVTLPTLQPVTVAPVAAGGTVSWTAAPSLAGTYTYQWDFGDGTPVSAWSASPSASHAFAAAGVYTVTATLRTTDGRTTTRSFWQVVQGTTGQGGRSTSPVLVENRTGATPRLWSVNPDHGSVSVFDLAMNTRVAILPVGAQPRTLALAPDGRIWVANQESASLSIVSPTTLAVVQTVLLPRASQPYGVLVRADGTALVSLEASGRIAQVSAAGVVGNSVDVGPNVRHLALNAAGTRLLATRFITPPLPGEGTAAVQTSVGGAPKGGELLVLDPATLARQSTVVLQHSERPDTTVSSRGIPNYLGAPVIAPDGRSAWVPSKQDNVRRGALRDGLGLTFETTVRAVSSVIDLGTLTEATAARVDHDNAGVASAAAFHPTGAFLFVALEASRHIAVVDPVGRRELFRFDTGRAPQGVAVSADGFTLYVHHFMDRSIGVFDLRPLLQRGEAVVPATATLAATASEVLPAAVLRGKQLFYDARDPRLARDGYMSCAACHHDGGHDGRTWDFTGQGEGLRNTISLRGRAGAQGRLHWSANFDEVQDFEGQIRGLQQGTGLMSDAQFATGTRSQPLGDAKAGVSTDLDALAAYVASLSTHAPTPYRQADGTLTPDAVAGRAVFAGKCASCHGGADFTDSASSPLRNVGTLKASSGQRLGATLTGLDTPTLRDVWSTAPYLHDGAAATIEAAVQAHTTLSPALTAAELAQVSAYVRQIGREEPTAPTPTGAGTGLRGEYFAGTALAGTPLRTTAEAVDFNWDRGAPAAGVPVDNFSVRWSGWVEAPETGTVVFQTRSDDGVRVWVNGVQVISNWTDHGVTDNTSAAVSMVAGQRLRIVVEYYERGGRAEIALRWRWPAASVFTAVPANRLYLP</sequence>
<dbReference type="InterPro" id="IPR008979">
    <property type="entry name" value="Galactose-bd-like_sf"/>
</dbReference>
<dbReference type="Pfam" id="PF03150">
    <property type="entry name" value="CCP_MauG"/>
    <property type="match status" value="1"/>
</dbReference>
<dbReference type="PROSITE" id="PS51007">
    <property type="entry name" value="CYTC"/>
    <property type="match status" value="2"/>
</dbReference>
<dbReference type="PROSITE" id="PS51820">
    <property type="entry name" value="PA14"/>
    <property type="match status" value="1"/>
</dbReference>
<dbReference type="SUPFAM" id="SSF50965">
    <property type="entry name" value="Galactose oxidase, central domain"/>
    <property type="match status" value="1"/>
</dbReference>
<feature type="domain" description="Cytochrome c" evidence="11">
    <location>
        <begin position="1520"/>
        <end position="1624"/>
    </location>
</feature>
<dbReference type="Pfam" id="PF22633">
    <property type="entry name" value="F5_F8_type_C_2"/>
    <property type="match status" value="1"/>
</dbReference>
<feature type="domain" description="PA14" evidence="12">
    <location>
        <begin position="1635"/>
        <end position="1774"/>
    </location>
</feature>
<dbReference type="CDD" id="cd02851">
    <property type="entry name" value="E_set_GO_C"/>
    <property type="match status" value="1"/>
</dbReference>
<dbReference type="InterPro" id="IPR037524">
    <property type="entry name" value="PA14/GLEYA"/>
</dbReference>
<dbReference type="SMART" id="SM00612">
    <property type="entry name" value="Kelch"/>
    <property type="match status" value="2"/>
</dbReference>
<dbReference type="Pfam" id="PF09118">
    <property type="entry name" value="GO-like_E_set"/>
    <property type="match status" value="1"/>
</dbReference>
<evidence type="ECO:0000313" key="14">
    <source>
        <dbReference type="Proteomes" id="UP000518288"/>
    </source>
</evidence>
<evidence type="ECO:0000256" key="5">
    <source>
        <dbReference type="ARBA" id="ARBA00023004"/>
    </source>
</evidence>
<dbReference type="Pfam" id="PF05345">
    <property type="entry name" value="He_PIG"/>
    <property type="match status" value="1"/>
</dbReference>
<dbReference type="InterPro" id="IPR013783">
    <property type="entry name" value="Ig-like_fold"/>
</dbReference>
<feature type="signal peptide" evidence="8">
    <location>
        <begin position="1"/>
        <end position="25"/>
    </location>
</feature>
<dbReference type="InterPro" id="IPR015202">
    <property type="entry name" value="GO-like_E_set"/>
</dbReference>
<dbReference type="GO" id="GO:0020037">
    <property type="term" value="F:heme binding"/>
    <property type="evidence" value="ECO:0007669"/>
    <property type="project" value="InterPro"/>
</dbReference>
<feature type="domain" description="PKD" evidence="10">
    <location>
        <begin position="947"/>
        <end position="994"/>
    </location>
</feature>
<dbReference type="InterPro" id="IPR022409">
    <property type="entry name" value="PKD/Chitinase_dom"/>
</dbReference>
<keyword evidence="13" id="KW-0575">Peroxidase</keyword>
<dbReference type="InterPro" id="IPR011043">
    <property type="entry name" value="Gal_Oxase/kelch_b-propeller"/>
</dbReference>
<proteinExistence type="predicted"/>
<dbReference type="InterPro" id="IPR015919">
    <property type="entry name" value="Cadherin-like_sf"/>
</dbReference>
<dbReference type="SUPFAM" id="SSF81296">
    <property type="entry name" value="E set domains"/>
    <property type="match status" value="1"/>
</dbReference>
<name>A0A7Y9U7Z6_9BURK</name>
<dbReference type="InterPro" id="IPR036909">
    <property type="entry name" value="Cyt_c-like_dom_sf"/>
</dbReference>
<evidence type="ECO:0000256" key="1">
    <source>
        <dbReference type="ARBA" id="ARBA00022617"/>
    </source>
</evidence>
<dbReference type="SMART" id="SM00607">
    <property type="entry name" value="FTP"/>
    <property type="match status" value="1"/>
</dbReference>
<dbReference type="InterPro" id="IPR006585">
    <property type="entry name" value="FTP1"/>
</dbReference>
<dbReference type="RefSeq" id="WP_179634739.1">
    <property type="nucleotide sequence ID" value="NZ_JACCFH010000001.1"/>
</dbReference>
<comment type="caution">
    <text evidence="13">The sequence shown here is derived from an EMBL/GenBank/DDBJ whole genome shotgun (WGS) entry which is preliminary data.</text>
</comment>
<dbReference type="InterPro" id="IPR015943">
    <property type="entry name" value="WD40/YVTN_repeat-like_dom_sf"/>
</dbReference>
<dbReference type="Gene3D" id="3.90.182.10">
    <property type="entry name" value="Toxin - Anthrax Protective Antigen,domain 1"/>
    <property type="match status" value="1"/>
</dbReference>
<dbReference type="GO" id="GO:0009055">
    <property type="term" value="F:electron transfer activity"/>
    <property type="evidence" value="ECO:0007669"/>
    <property type="project" value="InterPro"/>
</dbReference>
<dbReference type="InterPro" id="IPR011044">
    <property type="entry name" value="Quino_amine_DH_bsu"/>
</dbReference>
<evidence type="ECO:0000259" key="11">
    <source>
        <dbReference type="PROSITE" id="PS51007"/>
    </source>
</evidence>
<feature type="chain" id="PRO_5031559619" evidence="8">
    <location>
        <begin position="26"/>
        <end position="1778"/>
    </location>
</feature>
<dbReference type="EMBL" id="JACCFH010000001">
    <property type="protein sequence ID" value="NYG34046.1"/>
    <property type="molecule type" value="Genomic_DNA"/>
</dbReference>
<dbReference type="InterPro" id="IPR014756">
    <property type="entry name" value="Ig_E-set"/>
</dbReference>
<keyword evidence="1 7" id="KW-0349">Heme</keyword>
<evidence type="ECO:0000259" key="12">
    <source>
        <dbReference type="PROSITE" id="PS51820"/>
    </source>
</evidence>
<evidence type="ECO:0000256" key="7">
    <source>
        <dbReference type="PROSITE-ProRule" id="PRU00433"/>
    </source>
</evidence>